<sequence>MTMYRLASPSCVVARNADQRQQVPRRHSTTTRTPFAKPCILRPQFQSSVKMLRPARRPVRVTKTSTRGSKIVALFDSESLPSLFTGFNTAVLIPWVAMIFAPRARLTQTVMKSEWSQVIPCLIFTYFFVTAAVIDAAAGEDLATKVQFLFTEAIADPDKMASMFVASPSYAAQDWVHLCTWDLIVGRMIYLDGLAKGLPTWHSLTFCFNSGPPGLLIHILTKGIVGLVEEAKSTAADLTED</sequence>
<evidence type="ECO:0000313" key="3">
    <source>
        <dbReference type="Proteomes" id="UP001190700"/>
    </source>
</evidence>
<organism evidence="2 3">
    <name type="scientific">Cymbomonas tetramitiformis</name>
    <dbReference type="NCBI Taxonomy" id="36881"/>
    <lineage>
        <taxon>Eukaryota</taxon>
        <taxon>Viridiplantae</taxon>
        <taxon>Chlorophyta</taxon>
        <taxon>Pyramimonadophyceae</taxon>
        <taxon>Pyramimonadales</taxon>
        <taxon>Pyramimonadaceae</taxon>
        <taxon>Cymbomonas</taxon>
    </lineage>
</organism>
<comment type="caution">
    <text evidence="2">The sequence shown here is derived from an EMBL/GenBank/DDBJ whole genome shotgun (WGS) entry which is preliminary data.</text>
</comment>
<keyword evidence="1" id="KW-1133">Transmembrane helix</keyword>
<dbReference type="InterPro" id="IPR023352">
    <property type="entry name" value="MAPEG-like_dom_sf"/>
</dbReference>
<name>A0AAE0GHQ9_9CHLO</name>
<dbReference type="Pfam" id="PF14108">
    <property type="entry name" value="ABA4-like"/>
    <property type="match status" value="1"/>
</dbReference>
<reference evidence="2 3" key="1">
    <citation type="journal article" date="2015" name="Genome Biol. Evol.">
        <title>Comparative Genomics of a Bacterivorous Green Alga Reveals Evolutionary Causalities and Consequences of Phago-Mixotrophic Mode of Nutrition.</title>
        <authorList>
            <person name="Burns J.A."/>
            <person name="Paasch A."/>
            <person name="Narechania A."/>
            <person name="Kim E."/>
        </authorList>
    </citation>
    <scope>NUCLEOTIDE SEQUENCE [LARGE SCALE GENOMIC DNA]</scope>
    <source>
        <strain evidence="2 3">PLY_AMNH</strain>
    </source>
</reference>
<keyword evidence="1" id="KW-0812">Transmembrane</keyword>
<gene>
    <name evidence="2" type="ORF">CYMTET_13831</name>
</gene>
<evidence type="ECO:0000313" key="2">
    <source>
        <dbReference type="EMBL" id="KAK3278205.1"/>
    </source>
</evidence>
<dbReference type="EMBL" id="LGRX02005561">
    <property type="protein sequence ID" value="KAK3278205.1"/>
    <property type="molecule type" value="Genomic_DNA"/>
</dbReference>
<dbReference type="PANTHER" id="PTHR34543">
    <property type="entry name" value="PROTEIN ABA DEFICIENT 4, CHLOROPLASTIC"/>
    <property type="match status" value="1"/>
</dbReference>
<dbReference type="InterPro" id="IPR025461">
    <property type="entry name" value="ABA4-like"/>
</dbReference>
<accession>A0AAE0GHQ9</accession>
<feature type="transmembrane region" description="Helical" evidence="1">
    <location>
        <begin position="83"/>
        <end position="106"/>
    </location>
</feature>
<dbReference type="AlphaFoldDB" id="A0AAE0GHQ9"/>
<keyword evidence="1" id="KW-0472">Membrane</keyword>
<evidence type="ECO:0000256" key="1">
    <source>
        <dbReference type="SAM" id="Phobius"/>
    </source>
</evidence>
<dbReference type="PANTHER" id="PTHR34543:SF1">
    <property type="entry name" value="PROTEIN ABA DEFICIENT 4, CHLOROPLASTIC"/>
    <property type="match status" value="1"/>
</dbReference>
<dbReference type="SUPFAM" id="SSF161084">
    <property type="entry name" value="MAPEG domain-like"/>
    <property type="match status" value="1"/>
</dbReference>
<feature type="transmembrane region" description="Helical" evidence="1">
    <location>
        <begin position="118"/>
        <end position="138"/>
    </location>
</feature>
<dbReference type="Proteomes" id="UP001190700">
    <property type="component" value="Unassembled WGS sequence"/>
</dbReference>
<keyword evidence="3" id="KW-1185">Reference proteome</keyword>
<protein>
    <submittedName>
        <fullName evidence="2">Uncharacterized protein</fullName>
    </submittedName>
</protein>
<proteinExistence type="predicted"/>